<dbReference type="EMBL" id="HBHX01005875">
    <property type="protein sequence ID" value="CAE0102528.1"/>
    <property type="molecule type" value="Transcribed_RNA"/>
</dbReference>
<dbReference type="InterPro" id="IPR036034">
    <property type="entry name" value="PDZ_sf"/>
</dbReference>
<dbReference type="InterPro" id="IPR001478">
    <property type="entry name" value="PDZ"/>
</dbReference>
<evidence type="ECO:0000259" key="1">
    <source>
        <dbReference type="PROSITE" id="PS50106"/>
    </source>
</evidence>
<dbReference type="SUPFAM" id="SSF50156">
    <property type="entry name" value="PDZ domain-like"/>
    <property type="match status" value="2"/>
</dbReference>
<feature type="domain" description="PDZ" evidence="1">
    <location>
        <begin position="28"/>
        <end position="96"/>
    </location>
</feature>
<dbReference type="AlphaFoldDB" id="A0A7S3AET4"/>
<dbReference type="SMART" id="SM00228">
    <property type="entry name" value="PDZ"/>
    <property type="match status" value="2"/>
</dbReference>
<dbReference type="Gene3D" id="2.30.42.10">
    <property type="match status" value="2"/>
</dbReference>
<dbReference type="Pfam" id="PF00595">
    <property type="entry name" value="PDZ"/>
    <property type="match status" value="1"/>
</dbReference>
<reference evidence="2" key="1">
    <citation type="submission" date="2021-01" db="EMBL/GenBank/DDBJ databases">
        <authorList>
            <person name="Corre E."/>
            <person name="Pelletier E."/>
            <person name="Niang G."/>
            <person name="Scheremetjew M."/>
            <person name="Finn R."/>
            <person name="Kale V."/>
            <person name="Holt S."/>
            <person name="Cochrane G."/>
            <person name="Meng A."/>
            <person name="Brown T."/>
            <person name="Cohen L."/>
        </authorList>
    </citation>
    <scope>NUCLEOTIDE SEQUENCE</scope>
    <source>
        <strain evidence="2">CCMP281</strain>
    </source>
</reference>
<gene>
    <name evidence="2" type="ORF">HERI1096_LOCUS3185</name>
</gene>
<dbReference type="PROSITE" id="PS50106">
    <property type="entry name" value="PDZ"/>
    <property type="match status" value="2"/>
</dbReference>
<name>A0A7S3AET4_9EUKA</name>
<feature type="domain" description="PDZ" evidence="1">
    <location>
        <begin position="124"/>
        <end position="201"/>
    </location>
</feature>
<accession>A0A7S3AET4</accession>
<evidence type="ECO:0000313" key="2">
    <source>
        <dbReference type="EMBL" id="CAE0102528.1"/>
    </source>
</evidence>
<protein>
    <recommendedName>
        <fullName evidence="1">PDZ domain-containing protein</fullName>
    </recommendedName>
</protein>
<proteinExistence type="predicted"/>
<sequence length="209" mass="21756">MVLTFKGTMRPPSMEPKLTIQGDDPGQPIQVANAEREMQSGLRVRQAECQRSRLEITVINNVHGDGVIVSGLGQGSAAEQGVVVGDTILAVDGSKVGDHAKAIAQMESGTGPTCTLTLAGTTHELVLQKSSGRIGITCTNRSGPGVEVTAIEESSIAAPKGVTAGTIILSVNGELVNDHGRAIAIVDSDCTAVRFVLDSDTMWSCKHIP</sequence>
<organism evidence="2">
    <name type="scientific">Haptolina ericina</name>
    <dbReference type="NCBI Taxonomy" id="156174"/>
    <lineage>
        <taxon>Eukaryota</taxon>
        <taxon>Haptista</taxon>
        <taxon>Haptophyta</taxon>
        <taxon>Prymnesiophyceae</taxon>
        <taxon>Prymnesiales</taxon>
        <taxon>Prymnesiaceae</taxon>
        <taxon>Haptolina</taxon>
    </lineage>
</organism>